<sequence length="124" mass="14338">MKEKSKKNKSSAQRRTLGTLSGILCFFGSTPYFLLPWMIGMFTKEEQSLRQWKYIYYCTIGVTIVTTLIYVIFGTSDPQPWATEEDEASSKPKESQERDEQIFTKSNSNCNSSEYQNYGFSNHL</sequence>
<dbReference type="OrthoDB" id="2985014at2759"/>
<feature type="compositionally biased region" description="Polar residues" evidence="5">
    <location>
        <begin position="103"/>
        <end position="124"/>
    </location>
</feature>
<dbReference type="InterPro" id="IPR050382">
    <property type="entry name" value="MFS_Na/Anion_cotransporter"/>
</dbReference>
<feature type="transmembrane region" description="Helical" evidence="6">
    <location>
        <begin position="20"/>
        <end position="42"/>
    </location>
</feature>
<dbReference type="AlphaFoldDB" id="A0A4Y2MQW5"/>
<evidence type="ECO:0000313" key="8">
    <source>
        <dbReference type="Proteomes" id="UP000499080"/>
    </source>
</evidence>
<keyword evidence="4 6" id="KW-0472">Membrane</keyword>
<comment type="caution">
    <text evidence="7">The sequence shown here is derived from an EMBL/GenBank/DDBJ whole genome shotgun (WGS) entry which is preliminary data.</text>
</comment>
<organism evidence="7 8">
    <name type="scientific">Araneus ventricosus</name>
    <name type="common">Orbweaver spider</name>
    <name type="synonym">Epeira ventricosa</name>
    <dbReference type="NCBI Taxonomy" id="182803"/>
    <lineage>
        <taxon>Eukaryota</taxon>
        <taxon>Metazoa</taxon>
        <taxon>Ecdysozoa</taxon>
        <taxon>Arthropoda</taxon>
        <taxon>Chelicerata</taxon>
        <taxon>Arachnida</taxon>
        <taxon>Araneae</taxon>
        <taxon>Araneomorphae</taxon>
        <taxon>Entelegynae</taxon>
        <taxon>Araneoidea</taxon>
        <taxon>Araneidae</taxon>
        <taxon>Araneus</taxon>
    </lineage>
</organism>
<evidence type="ECO:0000256" key="3">
    <source>
        <dbReference type="ARBA" id="ARBA00022989"/>
    </source>
</evidence>
<feature type="compositionally biased region" description="Basic and acidic residues" evidence="5">
    <location>
        <begin position="88"/>
        <end position="102"/>
    </location>
</feature>
<dbReference type="PANTHER" id="PTHR11662">
    <property type="entry name" value="SOLUTE CARRIER FAMILY 17"/>
    <property type="match status" value="1"/>
</dbReference>
<feature type="transmembrane region" description="Helical" evidence="6">
    <location>
        <begin position="54"/>
        <end position="73"/>
    </location>
</feature>
<dbReference type="EMBL" id="BGPR01007687">
    <property type="protein sequence ID" value="GBN28750.1"/>
    <property type="molecule type" value="Genomic_DNA"/>
</dbReference>
<name>A0A4Y2MQW5_ARAVE</name>
<dbReference type="GO" id="GO:0022857">
    <property type="term" value="F:transmembrane transporter activity"/>
    <property type="evidence" value="ECO:0007669"/>
    <property type="project" value="TreeGrafter"/>
</dbReference>
<keyword evidence="8" id="KW-1185">Reference proteome</keyword>
<dbReference type="GO" id="GO:0006820">
    <property type="term" value="P:monoatomic anion transport"/>
    <property type="evidence" value="ECO:0007669"/>
    <property type="project" value="TreeGrafter"/>
</dbReference>
<feature type="region of interest" description="Disordered" evidence="5">
    <location>
        <begin position="80"/>
        <end position="124"/>
    </location>
</feature>
<dbReference type="PANTHER" id="PTHR11662:SF399">
    <property type="entry name" value="FI19708P1-RELATED"/>
    <property type="match status" value="1"/>
</dbReference>
<dbReference type="GO" id="GO:0016020">
    <property type="term" value="C:membrane"/>
    <property type="evidence" value="ECO:0007669"/>
    <property type="project" value="UniProtKB-SubCell"/>
</dbReference>
<evidence type="ECO:0000256" key="1">
    <source>
        <dbReference type="ARBA" id="ARBA00004141"/>
    </source>
</evidence>
<protein>
    <submittedName>
        <fullName evidence="7">Uncharacterized protein</fullName>
    </submittedName>
</protein>
<accession>A0A4Y2MQW5</accession>
<evidence type="ECO:0000256" key="6">
    <source>
        <dbReference type="SAM" id="Phobius"/>
    </source>
</evidence>
<reference evidence="7 8" key="1">
    <citation type="journal article" date="2019" name="Sci. Rep.">
        <title>Orb-weaving spider Araneus ventricosus genome elucidates the spidroin gene catalogue.</title>
        <authorList>
            <person name="Kono N."/>
            <person name="Nakamura H."/>
            <person name="Ohtoshi R."/>
            <person name="Moran D.A.P."/>
            <person name="Shinohara A."/>
            <person name="Yoshida Y."/>
            <person name="Fujiwara M."/>
            <person name="Mori M."/>
            <person name="Tomita M."/>
            <person name="Arakawa K."/>
        </authorList>
    </citation>
    <scope>NUCLEOTIDE SEQUENCE [LARGE SCALE GENOMIC DNA]</scope>
</reference>
<gene>
    <name evidence="7" type="ORF">AVEN_45268_1</name>
</gene>
<evidence type="ECO:0000256" key="5">
    <source>
        <dbReference type="SAM" id="MobiDB-lite"/>
    </source>
</evidence>
<evidence type="ECO:0000256" key="2">
    <source>
        <dbReference type="ARBA" id="ARBA00022692"/>
    </source>
</evidence>
<comment type="subcellular location">
    <subcellularLocation>
        <location evidence="1">Membrane</location>
        <topology evidence="1">Multi-pass membrane protein</topology>
    </subcellularLocation>
</comment>
<keyword evidence="2 6" id="KW-0812">Transmembrane</keyword>
<evidence type="ECO:0000256" key="4">
    <source>
        <dbReference type="ARBA" id="ARBA00023136"/>
    </source>
</evidence>
<proteinExistence type="predicted"/>
<keyword evidence="3 6" id="KW-1133">Transmembrane helix</keyword>
<evidence type="ECO:0000313" key="7">
    <source>
        <dbReference type="EMBL" id="GBN28750.1"/>
    </source>
</evidence>
<dbReference type="Proteomes" id="UP000499080">
    <property type="component" value="Unassembled WGS sequence"/>
</dbReference>